<dbReference type="STRING" id="1073090.A0A1L9S550"/>
<dbReference type="OrthoDB" id="3687641at2759"/>
<reference evidence="4" key="1">
    <citation type="journal article" date="2017" name="Genome Biol.">
        <title>Comparative genomics reveals high biological diversity and specific adaptations in the industrially and medically important fungal genus Aspergillus.</title>
        <authorList>
            <person name="de Vries R.P."/>
            <person name="Riley R."/>
            <person name="Wiebenga A."/>
            <person name="Aguilar-Osorio G."/>
            <person name="Amillis S."/>
            <person name="Uchima C.A."/>
            <person name="Anderluh G."/>
            <person name="Asadollahi M."/>
            <person name="Askin M."/>
            <person name="Barry K."/>
            <person name="Battaglia E."/>
            <person name="Bayram O."/>
            <person name="Benocci T."/>
            <person name="Braus-Stromeyer S.A."/>
            <person name="Caldana C."/>
            <person name="Canovas D."/>
            <person name="Cerqueira G.C."/>
            <person name="Chen F."/>
            <person name="Chen W."/>
            <person name="Choi C."/>
            <person name="Clum A."/>
            <person name="Dos Santos R.A."/>
            <person name="Damasio A.R."/>
            <person name="Diallinas G."/>
            <person name="Emri T."/>
            <person name="Fekete E."/>
            <person name="Flipphi M."/>
            <person name="Freyberg S."/>
            <person name="Gallo A."/>
            <person name="Gournas C."/>
            <person name="Habgood R."/>
            <person name="Hainaut M."/>
            <person name="Harispe M.L."/>
            <person name="Henrissat B."/>
            <person name="Hilden K.S."/>
            <person name="Hope R."/>
            <person name="Hossain A."/>
            <person name="Karabika E."/>
            <person name="Karaffa L."/>
            <person name="Karanyi Z."/>
            <person name="Krasevec N."/>
            <person name="Kuo A."/>
            <person name="Kusch H."/>
            <person name="LaButti K."/>
            <person name="Lagendijk E.L."/>
            <person name="Lapidus A."/>
            <person name="Levasseur A."/>
            <person name="Lindquist E."/>
            <person name="Lipzen A."/>
            <person name="Logrieco A.F."/>
            <person name="MacCabe A."/>
            <person name="Maekelae M.R."/>
            <person name="Malavazi I."/>
            <person name="Melin P."/>
            <person name="Meyer V."/>
            <person name="Mielnichuk N."/>
            <person name="Miskei M."/>
            <person name="Molnar A.P."/>
            <person name="Mule G."/>
            <person name="Ngan C.Y."/>
            <person name="Orejas M."/>
            <person name="Orosz E."/>
            <person name="Ouedraogo J.P."/>
            <person name="Overkamp K.M."/>
            <person name="Park H.-S."/>
            <person name="Perrone G."/>
            <person name="Piumi F."/>
            <person name="Punt P.J."/>
            <person name="Ram A.F."/>
            <person name="Ramon A."/>
            <person name="Rauscher S."/>
            <person name="Record E."/>
            <person name="Riano-Pachon D.M."/>
            <person name="Robert V."/>
            <person name="Roehrig J."/>
            <person name="Ruller R."/>
            <person name="Salamov A."/>
            <person name="Salih N.S."/>
            <person name="Samson R.A."/>
            <person name="Sandor E."/>
            <person name="Sanguinetti M."/>
            <person name="Schuetze T."/>
            <person name="Sepcic K."/>
            <person name="Shelest E."/>
            <person name="Sherlock G."/>
            <person name="Sophianopoulou V."/>
            <person name="Squina F.M."/>
            <person name="Sun H."/>
            <person name="Susca A."/>
            <person name="Todd R.B."/>
            <person name="Tsang A."/>
            <person name="Unkles S.E."/>
            <person name="van de Wiele N."/>
            <person name="van Rossen-Uffink D."/>
            <person name="Oliveira J.V."/>
            <person name="Vesth T.C."/>
            <person name="Visser J."/>
            <person name="Yu J.-H."/>
            <person name="Zhou M."/>
            <person name="Andersen M.R."/>
            <person name="Archer D.B."/>
            <person name="Baker S.E."/>
            <person name="Benoit I."/>
            <person name="Brakhage A.A."/>
            <person name="Braus G.H."/>
            <person name="Fischer R."/>
            <person name="Frisvad J.C."/>
            <person name="Goldman G.H."/>
            <person name="Houbraken J."/>
            <person name="Oakley B."/>
            <person name="Pocsi I."/>
            <person name="Scazzocchio C."/>
            <person name="Seiboth B."/>
            <person name="vanKuyk P.A."/>
            <person name="Wortman J."/>
            <person name="Dyer P.S."/>
            <person name="Grigoriev I.V."/>
        </authorList>
    </citation>
    <scope>NUCLEOTIDE SEQUENCE [LARGE SCALE GENOMIC DNA]</scope>
    <source>
        <strain evidence="4">CBS 506.65</strain>
    </source>
</reference>
<name>A0A1L9S550_9EURO</name>
<dbReference type="PANTHER" id="PTHR33365">
    <property type="entry name" value="YALI0B05434P"/>
    <property type="match status" value="1"/>
</dbReference>
<accession>A0A1L9S550</accession>
<dbReference type="GeneID" id="34607372"/>
<sequence length="207" mass="23609">MNRRCLRRQSFYSPALDEIDSTYHLVRFNSSVGYRTPFGGRPSPEVDAAWGTLDHVNVRSISAEQVVRNGGSLDDVRLPEEMGGGYMASDMYTHQLHCLNFLRKATYPEYYASSHGFTDAPHVVRLHMDHCIELLRQSLMCQGDVGLYTFQWLEEYPGPYPRFSTWHKCRNQASIAAWIEQGAIHTPPDYPWPRVPGSVVFPVPDAD</sequence>
<dbReference type="RefSeq" id="XP_022576777.1">
    <property type="nucleotide sequence ID" value="XM_022720907.1"/>
</dbReference>
<dbReference type="PANTHER" id="PTHR33365:SF4">
    <property type="entry name" value="CYCLOCHLOROTINE BIOSYNTHESIS PROTEIN O"/>
    <property type="match status" value="1"/>
</dbReference>
<evidence type="ECO:0000313" key="4">
    <source>
        <dbReference type="Proteomes" id="UP000184188"/>
    </source>
</evidence>
<evidence type="ECO:0008006" key="5">
    <source>
        <dbReference type="Google" id="ProtNLM"/>
    </source>
</evidence>
<organism evidence="3 4">
    <name type="scientific">Penicilliopsis zonata CBS 506.65</name>
    <dbReference type="NCBI Taxonomy" id="1073090"/>
    <lineage>
        <taxon>Eukaryota</taxon>
        <taxon>Fungi</taxon>
        <taxon>Dikarya</taxon>
        <taxon>Ascomycota</taxon>
        <taxon>Pezizomycotina</taxon>
        <taxon>Eurotiomycetes</taxon>
        <taxon>Eurotiomycetidae</taxon>
        <taxon>Eurotiales</taxon>
        <taxon>Aspergillaceae</taxon>
        <taxon>Penicilliopsis</taxon>
    </lineage>
</organism>
<dbReference type="Proteomes" id="UP000184188">
    <property type="component" value="Unassembled WGS sequence"/>
</dbReference>
<keyword evidence="4" id="KW-1185">Reference proteome</keyword>
<dbReference type="EMBL" id="KV878363">
    <property type="protein sequence ID" value="OJJ42267.1"/>
    <property type="molecule type" value="Genomic_DNA"/>
</dbReference>
<comment type="pathway">
    <text evidence="1">Mycotoxin biosynthesis.</text>
</comment>
<protein>
    <recommendedName>
        <fullName evidence="5">Tat pathway signal sequence</fullName>
    </recommendedName>
</protein>
<gene>
    <name evidence="3" type="ORF">ASPZODRAFT_105549</name>
</gene>
<proteinExistence type="inferred from homology"/>
<evidence type="ECO:0000256" key="1">
    <source>
        <dbReference type="ARBA" id="ARBA00004685"/>
    </source>
</evidence>
<dbReference type="AlphaFoldDB" id="A0A1L9S550"/>
<evidence type="ECO:0000256" key="2">
    <source>
        <dbReference type="ARBA" id="ARBA00035112"/>
    </source>
</evidence>
<dbReference type="VEuPathDB" id="FungiDB:ASPZODRAFT_105549"/>
<dbReference type="Pfam" id="PF11807">
    <property type="entry name" value="UstYa"/>
    <property type="match status" value="1"/>
</dbReference>
<dbReference type="GO" id="GO:0043386">
    <property type="term" value="P:mycotoxin biosynthetic process"/>
    <property type="evidence" value="ECO:0007669"/>
    <property type="project" value="InterPro"/>
</dbReference>
<dbReference type="InterPro" id="IPR021765">
    <property type="entry name" value="UstYa-like"/>
</dbReference>
<evidence type="ECO:0000313" key="3">
    <source>
        <dbReference type="EMBL" id="OJJ42267.1"/>
    </source>
</evidence>
<comment type="similarity">
    <text evidence="2">Belongs to the ustYa family.</text>
</comment>